<proteinExistence type="predicted"/>
<organism evidence="3">
    <name type="scientific">Prunus dulcis</name>
    <name type="common">Almond</name>
    <name type="synonym">Amygdalus dulcis</name>
    <dbReference type="NCBI Taxonomy" id="3755"/>
    <lineage>
        <taxon>Eukaryota</taxon>
        <taxon>Viridiplantae</taxon>
        <taxon>Streptophyta</taxon>
        <taxon>Embryophyta</taxon>
        <taxon>Tracheophyta</taxon>
        <taxon>Spermatophyta</taxon>
        <taxon>Magnoliopsida</taxon>
        <taxon>eudicotyledons</taxon>
        <taxon>Gunneridae</taxon>
        <taxon>Pentapetalae</taxon>
        <taxon>rosids</taxon>
        <taxon>fabids</taxon>
        <taxon>Rosales</taxon>
        <taxon>Rosaceae</taxon>
        <taxon>Amygdaloideae</taxon>
        <taxon>Amygdaleae</taxon>
        <taxon>Prunus</taxon>
    </lineage>
</organism>
<dbReference type="EMBL" id="AP019298">
    <property type="protein sequence ID" value="BBG98030.1"/>
    <property type="molecule type" value="Genomic_DNA"/>
</dbReference>
<dbReference type="AlphaFoldDB" id="A0A4Y1R1Q9"/>
<feature type="compositionally biased region" description="Basic and acidic residues" evidence="1">
    <location>
        <begin position="13"/>
        <end position="22"/>
    </location>
</feature>
<accession>A0A4Y1R1Q9</accession>
<feature type="region of interest" description="Disordered" evidence="1">
    <location>
        <begin position="80"/>
        <end position="105"/>
    </location>
</feature>
<feature type="compositionally biased region" description="Basic and acidic residues" evidence="1">
    <location>
        <begin position="80"/>
        <end position="93"/>
    </location>
</feature>
<evidence type="ECO:0000313" key="2">
    <source>
        <dbReference type="EMBL" id="BBG98030.1"/>
    </source>
</evidence>
<dbReference type="EMBL" id="AP019298">
    <property type="protein sequence ID" value="BBG98032.1"/>
    <property type="molecule type" value="Genomic_DNA"/>
</dbReference>
<reference evidence="3" key="1">
    <citation type="journal article" date="2019" name="Science">
        <title>Mutation of a bHLH transcription factor allowed almond domestication.</title>
        <authorList>
            <person name="Sanchez-Perez R."/>
            <person name="Pavan S."/>
            <person name="Mazzeo R."/>
            <person name="Moldovan C."/>
            <person name="Aiese Cigliano R."/>
            <person name="Del Cueto J."/>
            <person name="Ricciardi F."/>
            <person name="Lotti C."/>
            <person name="Ricciardi L."/>
            <person name="Dicenta F."/>
            <person name="Lopez-Marques R.L."/>
            <person name="Lindberg Moller B."/>
        </authorList>
    </citation>
    <scope>NUCLEOTIDE SEQUENCE</scope>
</reference>
<sequence length="105" mass="11923">MKFQVYYIDAHERASTEKREKSSSPAQQNESQLFITLHSAGDDDLSPFSCHFLCHFSWHFVPLGGSSTGSSQRIITLRHRSDDPNEEVHEHRQLPQADAATVLMP</sequence>
<evidence type="ECO:0000256" key="1">
    <source>
        <dbReference type="SAM" id="MobiDB-lite"/>
    </source>
</evidence>
<name>A0A4Y1R1Q9_PRUDU</name>
<feature type="region of interest" description="Disordered" evidence="1">
    <location>
        <begin position="13"/>
        <end position="32"/>
    </location>
</feature>
<protein>
    <submittedName>
        <fullName evidence="3">Nodulin MtN3 family protein</fullName>
    </submittedName>
</protein>
<evidence type="ECO:0000313" key="3">
    <source>
        <dbReference type="EMBL" id="BBG98032.1"/>
    </source>
</evidence>
<gene>
    <name evidence="2" type="ORF">Prudu_007328</name>
    <name evidence="3" type="ORF">Prudu_007330</name>
</gene>
<feature type="compositionally biased region" description="Polar residues" evidence="1">
    <location>
        <begin position="23"/>
        <end position="32"/>
    </location>
</feature>